<evidence type="ECO:0000313" key="3">
    <source>
        <dbReference type="EMBL" id="MFC5569225.1"/>
    </source>
</evidence>
<proteinExistence type="inferred from homology"/>
<reference evidence="4" key="1">
    <citation type="journal article" date="2019" name="Int. J. Syst. Evol. Microbiol.">
        <title>The Global Catalogue of Microorganisms (GCM) 10K type strain sequencing project: providing services to taxonomists for standard genome sequencing and annotation.</title>
        <authorList>
            <consortium name="The Broad Institute Genomics Platform"/>
            <consortium name="The Broad Institute Genome Sequencing Center for Infectious Disease"/>
            <person name="Wu L."/>
            <person name="Ma J."/>
        </authorList>
    </citation>
    <scope>NUCLEOTIDE SEQUENCE [LARGE SCALE GENOMIC DNA]</scope>
    <source>
        <strain evidence="4">KACC 11407</strain>
    </source>
</reference>
<comment type="caution">
    <text evidence="3">The sequence shown here is derived from an EMBL/GenBank/DDBJ whole genome shotgun (WGS) entry which is preliminary data.</text>
</comment>
<feature type="domain" description="GIY-YIG" evidence="2">
    <location>
        <begin position="4"/>
        <end position="80"/>
    </location>
</feature>
<dbReference type="CDD" id="cd10448">
    <property type="entry name" value="GIY-YIG_unchar_3"/>
    <property type="match status" value="1"/>
</dbReference>
<name>A0ABW0SKS8_9GAMM</name>
<gene>
    <name evidence="3" type="ORF">ACFPN1_03965</name>
</gene>
<dbReference type="Proteomes" id="UP001596036">
    <property type="component" value="Unassembled WGS sequence"/>
</dbReference>
<keyword evidence="4" id="KW-1185">Reference proteome</keyword>
<sequence>MRGLQPCVYLLASSARDTLCTGVTSDLIKRVWQHRTDAADGFTRKHKVHLLAWFEQHATMESAIAREKAIKAWKRLWKIELIEKPNPEWRDPYPDII</sequence>
<organism evidence="3 4">
    <name type="scientific">Lysobacter yangpyeongensis</name>
    <dbReference type="NCBI Taxonomy" id="346182"/>
    <lineage>
        <taxon>Bacteria</taxon>
        <taxon>Pseudomonadati</taxon>
        <taxon>Pseudomonadota</taxon>
        <taxon>Gammaproteobacteria</taxon>
        <taxon>Lysobacterales</taxon>
        <taxon>Lysobacteraceae</taxon>
        <taxon>Lysobacter</taxon>
    </lineage>
</organism>
<dbReference type="Pfam" id="PF01541">
    <property type="entry name" value="GIY-YIG"/>
    <property type="match status" value="1"/>
</dbReference>
<dbReference type="PROSITE" id="PS50164">
    <property type="entry name" value="GIY_YIG"/>
    <property type="match status" value="1"/>
</dbReference>
<dbReference type="EMBL" id="JBHSNM010000001">
    <property type="protein sequence ID" value="MFC5569225.1"/>
    <property type="molecule type" value="Genomic_DNA"/>
</dbReference>
<dbReference type="InterPro" id="IPR035901">
    <property type="entry name" value="GIY-YIG_endonuc_sf"/>
</dbReference>
<evidence type="ECO:0000259" key="2">
    <source>
        <dbReference type="PROSITE" id="PS50164"/>
    </source>
</evidence>
<dbReference type="PANTHER" id="PTHR34477:SF5">
    <property type="entry name" value="BSL5627 PROTEIN"/>
    <property type="match status" value="1"/>
</dbReference>
<evidence type="ECO:0000256" key="1">
    <source>
        <dbReference type="ARBA" id="ARBA00007435"/>
    </source>
</evidence>
<dbReference type="InterPro" id="IPR000305">
    <property type="entry name" value="GIY-YIG_endonuc"/>
</dbReference>
<protein>
    <submittedName>
        <fullName evidence="3">GIY-YIG nuclease family protein</fullName>
    </submittedName>
</protein>
<dbReference type="RefSeq" id="WP_386754026.1">
    <property type="nucleotide sequence ID" value="NZ_JBHSNM010000001.1"/>
</dbReference>
<dbReference type="InterPro" id="IPR050190">
    <property type="entry name" value="UPF0213_domain"/>
</dbReference>
<dbReference type="Gene3D" id="3.40.1440.10">
    <property type="entry name" value="GIY-YIG endonuclease"/>
    <property type="match status" value="1"/>
</dbReference>
<comment type="similarity">
    <text evidence="1">Belongs to the UPF0213 family.</text>
</comment>
<accession>A0ABW0SKS8</accession>
<dbReference type="SUPFAM" id="SSF82771">
    <property type="entry name" value="GIY-YIG endonuclease"/>
    <property type="match status" value="1"/>
</dbReference>
<evidence type="ECO:0000313" key="4">
    <source>
        <dbReference type="Proteomes" id="UP001596036"/>
    </source>
</evidence>
<dbReference type="PANTHER" id="PTHR34477">
    <property type="entry name" value="UPF0213 PROTEIN YHBQ"/>
    <property type="match status" value="1"/>
</dbReference>